<feature type="compositionally biased region" description="Basic and acidic residues" evidence="1">
    <location>
        <begin position="98"/>
        <end position="109"/>
    </location>
</feature>
<dbReference type="InterPro" id="IPR029060">
    <property type="entry name" value="PIN-like_dom_sf"/>
</dbReference>
<reference evidence="3 4" key="1">
    <citation type="submission" date="2020-01" db="EMBL/GenBank/DDBJ databases">
        <title>Insect and environment-associated Actinomycetes.</title>
        <authorList>
            <person name="Currrie C."/>
            <person name="Chevrette M."/>
            <person name="Carlson C."/>
            <person name="Stubbendieck R."/>
            <person name="Wendt-Pienkowski E."/>
        </authorList>
    </citation>
    <scope>NUCLEOTIDE SEQUENCE [LARGE SCALE GENOMIC DNA]</scope>
    <source>
        <strain evidence="3 4">SID7754</strain>
    </source>
</reference>
<gene>
    <name evidence="3" type="ORF">G3I21_16055</name>
</gene>
<proteinExistence type="predicted"/>
<dbReference type="InterPro" id="IPR041578">
    <property type="entry name" value="PIN_8"/>
</dbReference>
<name>A0A7K3QTH3_9ACTN</name>
<dbReference type="Proteomes" id="UP000470520">
    <property type="component" value="Unassembled WGS sequence"/>
</dbReference>
<evidence type="ECO:0000256" key="1">
    <source>
        <dbReference type="SAM" id="MobiDB-lite"/>
    </source>
</evidence>
<dbReference type="AlphaFoldDB" id="A0A7K3QTH3"/>
<accession>A0A7K3QTH3</accession>
<protein>
    <submittedName>
        <fullName evidence="3">DUF4935 domain-containing protein</fullName>
    </submittedName>
</protein>
<feature type="compositionally biased region" description="Basic residues" evidence="1">
    <location>
        <begin position="64"/>
        <end position="76"/>
    </location>
</feature>
<comment type="caution">
    <text evidence="3">The sequence shown here is derived from an EMBL/GenBank/DDBJ whole genome shotgun (WGS) entry which is preliminary data.</text>
</comment>
<sequence>MGTSGLVVLDTNVLLNLYRSNESTRRDTLAALARLRERLWIPHQVLAEFWRNRESPTAITMRPRPMRRAPRSTRRQRGPDSSDQLADRRPTQGQRRSCRADRPRPDRTRRSSRQPPEVHPVAGRVRRTQGDCHHSHRPGIQRPRTASAWRKPGIVGATFYWSRGT</sequence>
<feature type="domain" description="PIN like" evidence="2">
    <location>
        <begin position="6"/>
        <end position="55"/>
    </location>
</feature>
<feature type="region of interest" description="Disordered" evidence="1">
    <location>
        <begin position="57"/>
        <end position="147"/>
    </location>
</feature>
<feature type="compositionally biased region" description="Basic and acidic residues" evidence="1">
    <location>
        <begin position="77"/>
        <end position="90"/>
    </location>
</feature>
<dbReference type="Pfam" id="PF18476">
    <property type="entry name" value="PIN_8"/>
    <property type="match status" value="1"/>
</dbReference>
<evidence type="ECO:0000313" key="3">
    <source>
        <dbReference type="EMBL" id="NEB93188.1"/>
    </source>
</evidence>
<dbReference type="EMBL" id="JAAGMR010000192">
    <property type="protein sequence ID" value="NEB93188.1"/>
    <property type="molecule type" value="Genomic_DNA"/>
</dbReference>
<dbReference type="SUPFAM" id="SSF88723">
    <property type="entry name" value="PIN domain-like"/>
    <property type="match status" value="1"/>
</dbReference>
<organism evidence="3 4">
    <name type="scientific">Streptomyces bauhiniae</name>
    <dbReference type="NCBI Taxonomy" id="2340725"/>
    <lineage>
        <taxon>Bacteria</taxon>
        <taxon>Bacillati</taxon>
        <taxon>Actinomycetota</taxon>
        <taxon>Actinomycetes</taxon>
        <taxon>Kitasatosporales</taxon>
        <taxon>Streptomycetaceae</taxon>
        <taxon>Streptomyces</taxon>
    </lineage>
</organism>
<evidence type="ECO:0000313" key="4">
    <source>
        <dbReference type="Proteomes" id="UP000470520"/>
    </source>
</evidence>
<evidence type="ECO:0000259" key="2">
    <source>
        <dbReference type="Pfam" id="PF18476"/>
    </source>
</evidence>